<feature type="compositionally biased region" description="Low complexity" evidence="5">
    <location>
        <begin position="136"/>
        <end position="145"/>
    </location>
</feature>
<dbReference type="PANTHER" id="PTHR31279:SF58">
    <property type="entry name" value="PROTEIN EXORDIUM-LIKE 2"/>
    <property type="match status" value="1"/>
</dbReference>
<evidence type="ECO:0000313" key="7">
    <source>
        <dbReference type="Proteomes" id="UP001489004"/>
    </source>
</evidence>
<dbReference type="EMBL" id="JALJOR010000007">
    <property type="protein sequence ID" value="KAK9814253.1"/>
    <property type="molecule type" value="Genomic_DNA"/>
</dbReference>
<dbReference type="Proteomes" id="UP001489004">
    <property type="component" value="Unassembled WGS sequence"/>
</dbReference>
<keyword evidence="2" id="KW-0964">Secreted</keyword>
<evidence type="ECO:0000313" key="6">
    <source>
        <dbReference type="EMBL" id="KAK9814253.1"/>
    </source>
</evidence>
<evidence type="ECO:0000256" key="4">
    <source>
        <dbReference type="ARBA" id="ARBA00023591"/>
    </source>
</evidence>
<protein>
    <recommendedName>
        <fullName evidence="8">Phosphate-induced protein 1 conserved region-domain-containing protein</fullName>
    </recommendedName>
</protein>
<comment type="caution">
    <text evidence="6">The sequence shown here is derived from an EMBL/GenBank/DDBJ whole genome shotgun (WGS) entry which is preliminary data.</text>
</comment>
<dbReference type="GO" id="GO:0005576">
    <property type="term" value="C:extracellular region"/>
    <property type="evidence" value="ECO:0007669"/>
    <property type="project" value="UniProtKB-SubCell"/>
</dbReference>
<evidence type="ECO:0000256" key="5">
    <source>
        <dbReference type="SAM" id="MobiDB-lite"/>
    </source>
</evidence>
<dbReference type="AlphaFoldDB" id="A0AAW1Q1A9"/>
<organism evidence="6 7">
    <name type="scientific">[Myrmecia] bisecta</name>
    <dbReference type="NCBI Taxonomy" id="41462"/>
    <lineage>
        <taxon>Eukaryota</taxon>
        <taxon>Viridiplantae</taxon>
        <taxon>Chlorophyta</taxon>
        <taxon>core chlorophytes</taxon>
        <taxon>Trebouxiophyceae</taxon>
        <taxon>Trebouxiales</taxon>
        <taxon>Trebouxiaceae</taxon>
        <taxon>Myrmecia</taxon>
    </lineage>
</organism>
<comment type="similarity">
    <text evidence="4">Belongs to the EXORDIUM family.</text>
</comment>
<feature type="region of interest" description="Disordered" evidence="5">
    <location>
        <begin position="43"/>
        <end position="71"/>
    </location>
</feature>
<dbReference type="PANTHER" id="PTHR31279">
    <property type="entry name" value="PROTEIN EXORDIUM-LIKE 5"/>
    <property type="match status" value="1"/>
</dbReference>
<sequence>MSSTVVNVLQFKILEMAKSTSLLYLAAFCSMASLLGATRNLSSDHAAPLSPSLPQPGRQLTQAGSSSIKRGVSPLLGEDAATQNNLDTSLPVFHNDTGAQAPSTASRIAGIESASAQISDGCDDNTPATGPGGAAGANVPPGATTNSIDYHTPGQVLRGTVHTYVIYYGSFNSTAKTLIQHFLTYVGSSNWYGINTLYGDTTGFVNQSSTFVRAYQVVGTPFGTSIGDADVEAIIEQAIVGGGLGPRDTNAVYYLLTAANIIQTSGFCQFYCGYHSYYTGAGGSKIKYAFVGNPEQCYGACASSPTGTLTPNGVKGIDAMISIVAHEFVEAISDPYLDAWYDMNGNENADKCAYVYGPTSAAANGAASNILLPNNSTGKRFLIQQNWVNANGGYCGMSKPTAV</sequence>
<keyword evidence="7" id="KW-1185">Reference proteome</keyword>
<evidence type="ECO:0000256" key="3">
    <source>
        <dbReference type="ARBA" id="ARBA00022729"/>
    </source>
</evidence>
<comment type="subcellular location">
    <subcellularLocation>
        <location evidence="1">Secreted</location>
    </subcellularLocation>
</comment>
<evidence type="ECO:0008006" key="8">
    <source>
        <dbReference type="Google" id="ProtNLM"/>
    </source>
</evidence>
<dbReference type="Pfam" id="PF04674">
    <property type="entry name" value="Phi_1"/>
    <property type="match status" value="1"/>
</dbReference>
<gene>
    <name evidence="6" type="ORF">WJX72_002993</name>
</gene>
<keyword evidence="3" id="KW-0732">Signal</keyword>
<reference evidence="6 7" key="1">
    <citation type="journal article" date="2024" name="Nat. Commun.">
        <title>Phylogenomics reveals the evolutionary origins of lichenization in chlorophyte algae.</title>
        <authorList>
            <person name="Puginier C."/>
            <person name="Libourel C."/>
            <person name="Otte J."/>
            <person name="Skaloud P."/>
            <person name="Haon M."/>
            <person name="Grisel S."/>
            <person name="Petersen M."/>
            <person name="Berrin J.G."/>
            <person name="Delaux P.M."/>
            <person name="Dal Grande F."/>
            <person name="Keller J."/>
        </authorList>
    </citation>
    <scope>NUCLEOTIDE SEQUENCE [LARGE SCALE GENOMIC DNA]</scope>
    <source>
        <strain evidence="6 7">SAG 2043</strain>
    </source>
</reference>
<accession>A0AAW1Q1A9</accession>
<evidence type="ECO:0000256" key="1">
    <source>
        <dbReference type="ARBA" id="ARBA00004613"/>
    </source>
</evidence>
<feature type="region of interest" description="Disordered" evidence="5">
    <location>
        <begin position="117"/>
        <end position="146"/>
    </location>
</feature>
<evidence type="ECO:0000256" key="2">
    <source>
        <dbReference type="ARBA" id="ARBA00022525"/>
    </source>
</evidence>
<proteinExistence type="inferred from homology"/>
<feature type="compositionally biased region" description="Polar residues" evidence="5">
    <location>
        <begin position="58"/>
        <end position="68"/>
    </location>
</feature>
<name>A0AAW1Q1A9_9CHLO</name>
<dbReference type="InterPro" id="IPR006766">
    <property type="entry name" value="EXORDIUM-like"/>
</dbReference>